<sequence>MKCSLGPFQLQPTCNVFLRVFTCVNCPSNINLMYFEIKLKIFLISASTVLLSFCFFMVRY</sequence>
<dbReference type="EMBL" id="KV940484">
    <property type="protein sequence ID" value="PIO27695.1"/>
    <property type="molecule type" value="Genomic_DNA"/>
</dbReference>
<accession>A0A2G9RIU1</accession>
<name>A0A2G9RIU1_AQUCT</name>
<reference evidence="3" key="1">
    <citation type="journal article" date="2017" name="Nat. Commun.">
        <title>The North American bullfrog draft genome provides insight into hormonal regulation of long noncoding RNA.</title>
        <authorList>
            <person name="Hammond S.A."/>
            <person name="Warren R.L."/>
            <person name="Vandervalk B.P."/>
            <person name="Kucuk E."/>
            <person name="Khan H."/>
            <person name="Gibb E.A."/>
            <person name="Pandoh P."/>
            <person name="Kirk H."/>
            <person name="Zhao Y."/>
            <person name="Jones M."/>
            <person name="Mungall A.J."/>
            <person name="Coope R."/>
            <person name="Pleasance S."/>
            <person name="Moore R.A."/>
            <person name="Holt R.A."/>
            <person name="Round J.M."/>
            <person name="Ohora S."/>
            <person name="Walle B.V."/>
            <person name="Veldhoen N."/>
            <person name="Helbing C.C."/>
            <person name="Birol I."/>
        </authorList>
    </citation>
    <scope>NUCLEOTIDE SEQUENCE [LARGE SCALE GENOMIC DNA]</scope>
</reference>
<dbReference type="AlphaFoldDB" id="A0A2G9RIU1"/>
<evidence type="ECO:0000313" key="2">
    <source>
        <dbReference type="EMBL" id="PIO27695.1"/>
    </source>
</evidence>
<keyword evidence="1" id="KW-0812">Transmembrane</keyword>
<evidence type="ECO:0000256" key="1">
    <source>
        <dbReference type="SAM" id="Phobius"/>
    </source>
</evidence>
<gene>
    <name evidence="2" type="ORF">AB205_0131690</name>
</gene>
<proteinExistence type="predicted"/>
<keyword evidence="3" id="KW-1185">Reference proteome</keyword>
<keyword evidence="1" id="KW-1133">Transmembrane helix</keyword>
<protein>
    <submittedName>
        <fullName evidence="2">Uncharacterized protein</fullName>
    </submittedName>
</protein>
<dbReference type="Proteomes" id="UP000228934">
    <property type="component" value="Unassembled WGS sequence"/>
</dbReference>
<evidence type="ECO:0000313" key="3">
    <source>
        <dbReference type="Proteomes" id="UP000228934"/>
    </source>
</evidence>
<keyword evidence="1" id="KW-0472">Membrane</keyword>
<feature type="transmembrane region" description="Helical" evidence="1">
    <location>
        <begin position="41"/>
        <end position="58"/>
    </location>
</feature>
<organism evidence="2 3">
    <name type="scientific">Aquarana catesbeiana</name>
    <name type="common">American bullfrog</name>
    <name type="synonym">Rana catesbeiana</name>
    <dbReference type="NCBI Taxonomy" id="8400"/>
    <lineage>
        <taxon>Eukaryota</taxon>
        <taxon>Metazoa</taxon>
        <taxon>Chordata</taxon>
        <taxon>Craniata</taxon>
        <taxon>Vertebrata</taxon>
        <taxon>Euteleostomi</taxon>
        <taxon>Amphibia</taxon>
        <taxon>Batrachia</taxon>
        <taxon>Anura</taxon>
        <taxon>Neobatrachia</taxon>
        <taxon>Ranoidea</taxon>
        <taxon>Ranidae</taxon>
        <taxon>Aquarana</taxon>
    </lineage>
</organism>